<comment type="subcellular location">
    <subcellularLocation>
        <location evidence="1">Cell membrane</location>
        <topology evidence="1">Multi-pass membrane protein</topology>
    </subcellularLocation>
</comment>
<dbReference type="PANTHER" id="PTHR42770">
    <property type="entry name" value="AMINO ACID TRANSPORTER-RELATED"/>
    <property type="match status" value="1"/>
</dbReference>
<accession>A0A939K562</accession>
<evidence type="ECO:0000256" key="4">
    <source>
        <dbReference type="ARBA" id="ARBA00022989"/>
    </source>
</evidence>
<dbReference type="EMBL" id="JAFMYV010000012">
    <property type="protein sequence ID" value="MBO0939144.1"/>
    <property type="molecule type" value="Genomic_DNA"/>
</dbReference>
<dbReference type="NCBIfam" id="TIGR00908">
    <property type="entry name" value="2A0305"/>
    <property type="match status" value="1"/>
</dbReference>
<feature type="transmembrane region" description="Helical" evidence="6">
    <location>
        <begin position="151"/>
        <end position="174"/>
    </location>
</feature>
<keyword evidence="8" id="KW-1185">Reference proteome</keyword>
<dbReference type="Gene3D" id="1.20.1740.10">
    <property type="entry name" value="Amino acid/polyamine transporter I"/>
    <property type="match status" value="1"/>
</dbReference>
<protein>
    <submittedName>
        <fullName evidence="7">Ethanolamine permease</fullName>
    </submittedName>
</protein>
<feature type="transmembrane region" description="Helical" evidence="6">
    <location>
        <begin position="412"/>
        <end position="429"/>
    </location>
</feature>
<feature type="transmembrane region" description="Helical" evidence="6">
    <location>
        <begin position="387"/>
        <end position="406"/>
    </location>
</feature>
<keyword evidence="3 6" id="KW-0812">Transmembrane</keyword>
<feature type="transmembrane region" description="Helical" evidence="6">
    <location>
        <begin position="323"/>
        <end position="341"/>
    </location>
</feature>
<evidence type="ECO:0000313" key="8">
    <source>
        <dbReference type="Proteomes" id="UP000664034"/>
    </source>
</evidence>
<organism evidence="7 8">
    <name type="scientific">Fibrella rubiginis</name>
    <dbReference type="NCBI Taxonomy" id="2817060"/>
    <lineage>
        <taxon>Bacteria</taxon>
        <taxon>Pseudomonadati</taxon>
        <taxon>Bacteroidota</taxon>
        <taxon>Cytophagia</taxon>
        <taxon>Cytophagales</taxon>
        <taxon>Spirosomataceae</taxon>
        <taxon>Fibrella</taxon>
    </lineage>
</organism>
<evidence type="ECO:0000256" key="2">
    <source>
        <dbReference type="ARBA" id="ARBA00022475"/>
    </source>
</evidence>
<dbReference type="Proteomes" id="UP000664034">
    <property type="component" value="Unassembled WGS sequence"/>
</dbReference>
<comment type="caution">
    <text evidence="7">The sequence shown here is derived from an EMBL/GenBank/DDBJ whole genome shotgun (WGS) entry which is preliminary data.</text>
</comment>
<sequence>MPNHPDSPPLRRVLTTAQLWGIAVGLVISGEYFGWNYGWSVAGTIGFGIATAIVTVFYIAFVFSYTELTAAIPDAGGPFAYAYRAFGPTGGFLAGFATLVDFLLAPPAIAAALGAYAHFLNPALSSLWVSVVSYVVFVGINMLGVRDSANFSLVVTILAVVELLVFMILVAPAFNVSNVVAHTEDFHWTGVFAALPFAIWFYLAIEGVAMVAEEVRDPRRTIPRAYLLSIGTLVLLAVGTMLLCAGAGDWRRLATIDYPLPETLSMVLGHNSVWTKLFASIGLFGLIASFHCNTLGYSRQIYVLARNGYLPAFLAQVNERFRTPHWALVTGGGIGLVALFSGSTNQIIVLSVLGAMAMYTISLLSLLALRKQEPNLERPFKTPFYPFLPLLALFLSLICLLAIIYFNPWLSGLFAGLGGLSLLLFRLVGRRAVPVKVNVLD</sequence>
<keyword evidence="4 6" id="KW-1133">Transmembrane helix</keyword>
<feature type="transmembrane region" description="Helical" evidence="6">
    <location>
        <begin position="186"/>
        <end position="205"/>
    </location>
</feature>
<dbReference type="PANTHER" id="PTHR42770:SF7">
    <property type="entry name" value="MEMBRANE PROTEIN"/>
    <property type="match status" value="1"/>
</dbReference>
<feature type="transmembrane region" description="Helical" evidence="6">
    <location>
        <begin position="268"/>
        <end position="290"/>
    </location>
</feature>
<evidence type="ECO:0000256" key="5">
    <source>
        <dbReference type="ARBA" id="ARBA00023136"/>
    </source>
</evidence>
<dbReference type="Pfam" id="PF13520">
    <property type="entry name" value="AA_permease_2"/>
    <property type="match status" value="1"/>
</dbReference>
<feature type="transmembrane region" description="Helical" evidence="6">
    <location>
        <begin position="39"/>
        <end position="63"/>
    </location>
</feature>
<evidence type="ECO:0000256" key="1">
    <source>
        <dbReference type="ARBA" id="ARBA00004651"/>
    </source>
</evidence>
<dbReference type="GO" id="GO:0022857">
    <property type="term" value="F:transmembrane transporter activity"/>
    <property type="evidence" value="ECO:0007669"/>
    <property type="project" value="InterPro"/>
</dbReference>
<feature type="transmembrane region" description="Helical" evidence="6">
    <location>
        <begin position="12"/>
        <end position="33"/>
    </location>
</feature>
<feature type="transmembrane region" description="Helical" evidence="6">
    <location>
        <begin position="226"/>
        <end position="248"/>
    </location>
</feature>
<dbReference type="InterPro" id="IPR004757">
    <property type="entry name" value="EtNH_permease"/>
</dbReference>
<dbReference type="InterPro" id="IPR050367">
    <property type="entry name" value="APC_superfamily"/>
</dbReference>
<reference evidence="7" key="1">
    <citation type="submission" date="2021-03" db="EMBL/GenBank/DDBJ databases">
        <title>Fibrella sp. HMF5335 genome sequencing and assembly.</title>
        <authorList>
            <person name="Kang H."/>
            <person name="Kim H."/>
            <person name="Bae S."/>
            <person name="Joh K."/>
        </authorList>
    </citation>
    <scope>NUCLEOTIDE SEQUENCE</scope>
    <source>
        <strain evidence="7">HMF5335</strain>
    </source>
</reference>
<keyword evidence="2" id="KW-1003">Cell membrane</keyword>
<keyword evidence="5 6" id="KW-0472">Membrane</keyword>
<feature type="transmembrane region" description="Helical" evidence="6">
    <location>
        <begin position="347"/>
        <end position="367"/>
    </location>
</feature>
<dbReference type="AlphaFoldDB" id="A0A939K562"/>
<evidence type="ECO:0000256" key="6">
    <source>
        <dbReference type="SAM" id="Phobius"/>
    </source>
</evidence>
<dbReference type="GO" id="GO:0005886">
    <property type="term" value="C:plasma membrane"/>
    <property type="evidence" value="ECO:0007669"/>
    <property type="project" value="UniProtKB-SubCell"/>
</dbReference>
<feature type="transmembrane region" description="Helical" evidence="6">
    <location>
        <begin position="92"/>
        <end position="117"/>
    </location>
</feature>
<gene>
    <name evidence="7" type="primary">eat</name>
    <name evidence="7" type="ORF">J2I47_21495</name>
</gene>
<evidence type="ECO:0000313" key="7">
    <source>
        <dbReference type="EMBL" id="MBO0939144.1"/>
    </source>
</evidence>
<evidence type="ECO:0000256" key="3">
    <source>
        <dbReference type="ARBA" id="ARBA00022692"/>
    </source>
</evidence>
<dbReference type="InterPro" id="IPR002293">
    <property type="entry name" value="AA/rel_permease1"/>
</dbReference>
<proteinExistence type="predicted"/>
<dbReference type="PIRSF" id="PIRSF006060">
    <property type="entry name" value="AA_transporter"/>
    <property type="match status" value="1"/>
</dbReference>
<feature type="transmembrane region" description="Helical" evidence="6">
    <location>
        <begin position="123"/>
        <end position="144"/>
    </location>
</feature>
<dbReference type="RefSeq" id="WP_207366675.1">
    <property type="nucleotide sequence ID" value="NZ_JAFMYV010000012.1"/>
</dbReference>
<name>A0A939K562_9BACT</name>